<feature type="compositionally biased region" description="Basic and acidic residues" evidence="1">
    <location>
        <begin position="280"/>
        <end position="302"/>
    </location>
</feature>
<feature type="compositionally biased region" description="Polar residues" evidence="1">
    <location>
        <begin position="82"/>
        <end position="92"/>
    </location>
</feature>
<accession>A0A8J5JJG8</accession>
<feature type="compositionally biased region" description="Basic and acidic residues" evidence="1">
    <location>
        <begin position="376"/>
        <end position="396"/>
    </location>
</feature>
<feature type="region of interest" description="Disordered" evidence="1">
    <location>
        <begin position="1"/>
        <end position="92"/>
    </location>
</feature>
<gene>
    <name evidence="2" type="primary">ino80-L5</name>
    <name evidence="2" type="ORF">Hamer_G026219</name>
</gene>
<sequence>MPAPRPTTLAVPISPLPQPPENAGARPHSRHSSLSYLSSPMDVDPWEGEAELPDSALSWRGSEFETSTPRLTSDIDLPSPRPTSGLSLSSLHETFCEGESEVLGLHDSPKLWRSPQLERQRYIQKGQEERYREALKRRTQRSATPTNVVELASCPPSGTSPRRTSKLSPSRSRRESRHSSEKEGSFGLPERESCKTMEKKESNRLLEWMQQYKAQESRDSTRSQELKDSESLGYAESARSLDGTDSLGSMESKDSFGTVARRKSLPFPSGAEADSSTGVRRRDSLKELLERREPSRSLEKAGGRWRRKTPSSFRTRGSIIASWRRETPAGSLRGRTIHGLYTLAGPEDSARSVDGGDSGPPLQRRDSGRLKRRNSGRVERRDSDRVERRAQVERLW</sequence>
<organism evidence="2 3">
    <name type="scientific">Homarus americanus</name>
    <name type="common">American lobster</name>
    <dbReference type="NCBI Taxonomy" id="6706"/>
    <lineage>
        <taxon>Eukaryota</taxon>
        <taxon>Metazoa</taxon>
        <taxon>Ecdysozoa</taxon>
        <taxon>Arthropoda</taxon>
        <taxon>Crustacea</taxon>
        <taxon>Multicrustacea</taxon>
        <taxon>Malacostraca</taxon>
        <taxon>Eumalacostraca</taxon>
        <taxon>Eucarida</taxon>
        <taxon>Decapoda</taxon>
        <taxon>Pleocyemata</taxon>
        <taxon>Astacidea</taxon>
        <taxon>Nephropoidea</taxon>
        <taxon>Nephropidae</taxon>
        <taxon>Homarus</taxon>
    </lineage>
</organism>
<dbReference type="AlphaFoldDB" id="A0A8J5JJG8"/>
<feature type="region of interest" description="Disordered" evidence="1">
    <location>
        <begin position="104"/>
        <end position="313"/>
    </location>
</feature>
<proteinExistence type="predicted"/>
<name>A0A8J5JJG8_HOMAM</name>
<feature type="compositionally biased region" description="Basic and acidic residues" evidence="1">
    <location>
        <begin position="215"/>
        <end position="230"/>
    </location>
</feature>
<evidence type="ECO:0000313" key="2">
    <source>
        <dbReference type="EMBL" id="KAG7155428.1"/>
    </source>
</evidence>
<evidence type="ECO:0000313" key="3">
    <source>
        <dbReference type="Proteomes" id="UP000747542"/>
    </source>
</evidence>
<evidence type="ECO:0000256" key="1">
    <source>
        <dbReference type="SAM" id="MobiDB-lite"/>
    </source>
</evidence>
<comment type="caution">
    <text evidence="2">The sequence shown here is derived from an EMBL/GenBank/DDBJ whole genome shotgun (WGS) entry which is preliminary data.</text>
</comment>
<feature type="compositionally biased region" description="Basic and acidic residues" evidence="1">
    <location>
        <begin position="177"/>
        <end position="204"/>
    </location>
</feature>
<feature type="compositionally biased region" description="Basic and acidic residues" evidence="1">
    <location>
        <begin position="116"/>
        <end position="136"/>
    </location>
</feature>
<dbReference type="EMBL" id="JAHLQT010041699">
    <property type="protein sequence ID" value="KAG7155428.1"/>
    <property type="molecule type" value="Genomic_DNA"/>
</dbReference>
<protein>
    <submittedName>
        <fullName evidence="2">Putative chromatin-remodeling ATPase INO80-like 5</fullName>
    </submittedName>
</protein>
<keyword evidence="3" id="KW-1185">Reference proteome</keyword>
<feature type="region of interest" description="Disordered" evidence="1">
    <location>
        <begin position="343"/>
        <end position="396"/>
    </location>
</feature>
<dbReference type="Proteomes" id="UP000747542">
    <property type="component" value="Unassembled WGS sequence"/>
</dbReference>
<reference evidence="2" key="1">
    <citation type="journal article" date="2021" name="Sci. Adv.">
        <title>The American lobster genome reveals insights on longevity, neural, and immune adaptations.</title>
        <authorList>
            <person name="Polinski J.M."/>
            <person name="Zimin A.V."/>
            <person name="Clark K.F."/>
            <person name="Kohn A.B."/>
            <person name="Sadowski N."/>
            <person name="Timp W."/>
            <person name="Ptitsyn A."/>
            <person name="Khanna P."/>
            <person name="Romanova D.Y."/>
            <person name="Williams P."/>
            <person name="Greenwood S.J."/>
            <person name="Moroz L.L."/>
            <person name="Walt D.R."/>
            <person name="Bodnar A.G."/>
        </authorList>
    </citation>
    <scope>NUCLEOTIDE SEQUENCE</scope>
    <source>
        <strain evidence="2">GMGI-L3</strain>
    </source>
</reference>